<feature type="non-terminal residue" evidence="2">
    <location>
        <position position="113"/>
    </location>
</feature>
<dbReference type="Gene3D" id="3.10.20.90">
    <property type="entry name" value="Phosphatidylinositol 3-kinase Catalytic Subunit, Chain A, domain 1"/>
    <property type="match status" value="1"/>
</dbReference>
<reference evidence="2" key="1">
    <citation type="submission" date="2022-02" db="EMBL/GenBank/DDBJ databases">
        <authorList>
            <person name="Henning P.M."/>
            <person name="McCubbin A.G."/>
            <person name="Shore J.S."/>
        </authorList>
    </citation>
    <scope>NUCLEOTIDE SEQUENCE</scope>
    <source>
        <strain evidence="2">F60SS</strain>
        <tissue evidence="2">Leaves</tissue>
    </source>
</reference>
<reference evidence="2" key="2">
    <citation type="journal article" date="2023" name="Plants (Basel)">
        <title>Annotation of the Turnera subulata (Passifloraceae) Draft Genome Reveals the S-Locus Evolved after the Divergence of Turneroideae from Passifloroideae in a Stepwise Manner.</title>
        <authorList>
            <person name="Henning P.M."/>
            <person name="Roalson E.H."/>
            <person name="Mir W."/>
            <person name="McCubbin A.G."/>
            <person name="Shore J.S."/>
        </authorList>
    </citation>
    <scope>NUCLEOTIDE SEQUENCE</scope>
    <source>
        <strain evidence="2">F60SS</strain>
    </source>
</reference>
<dbReference type="PANTHER" id="PTHR31066">
    <property type="entry name" value="OS05G0427100 PROTEIN-RELATED"/>
    <property type="match status" value="1"/>
</dbReference>
<organism evidence="2 3">
    <name type="scientific">Turnera subulata</name>
    <dbReference type="NCBI Taxonomy" id="218843"/>
    <lineage>
        <taxon>Eukaryota</taxon>
        <taxon>Viridiplantae</taxon>
        <taxon>Streptophyta</taxon>
        <taxon>Embryophyta</taxon>
        <taxon>Tracheophyta</taxon>
        <taxon>Spermatophyta</taxon>
        <taxon>Magnoliopsida</taxon>
        <taxon>eudicotyledons</taxon>
        <taxon>Gunneridae</taxon>
        <taxon>Pentapetalae</taxon>
        <taxon>rosids</taxon>
        <taxon>fabids</taxon>
        <taxon>Malpighiales</taxon>
        <taxon>Passifloraceae</taxon>
        <taxon>Turnera</taxon>
    </lineage>
</organism>
<dbReference type="SMART" id="SM00666">
    <property type="entry name" value="PB1"/>
    <property type="match status" value="1"/>
</dbReference>
<name>A0A9Q0G2U1_9ROSI</name>
<evidence type="ECO:0000259" key="1">
    <source>
        <dbReference type="SMART" id="SM00666"/>
    </source>
</evidence>
<proteinExistence type="predicted"/>
<comment type="caution">
    <text evidence="2">The sequence shown here is derived from an EMBL/GenBank/DDBJ whole genome shotgun (WGS) entry which is preliminary data.</text>
</comment>
<dbReference type="SUPFAM" id="SSF54277">
    <property type="entry name" value="CAD &amp; PB1 domains"/>
    <property type="match status" value="1"/>
</dbReference>
<protein>
    <recommendedName>
        <fullName evidence="1">PB1 domain-containing protein</fullName>
    </recommendedName>
</protein>
<sequence length="113" mass="13105">TRILPHFVDGKLRYVGGLTRVLALSSLTDWDSLMVKLGKFCGYSVELKYRLPNEDLERLISVKSEEELTNLIEEYDYVTPGSKIRVVLTPPKWLLEIKTCSTHKQLMHSRRIK</sequence>
<dbReference type="Proteomes" id="UP001141552">
    <property type="component" value="Unassembled WGS sequence"/>
</dbReference>
<feature type="domain" description="PB1" evidence="1">
    <location>
        <begin position="7"/>
        <end position="91"/>
    </location>
</feature>
<dbReference type="InterPro" id="IPR053198">
    <property type="entry name" value="Gynoecium_Dev_Regulator"/>
</dbReference>
<dbReference type="OrthoDB" id="1676067at2759"/>
<accession>A0A9Q0G2U1</accession>
<keyword evidence="3" id="KW-1185">Reference proteome</keyword>
<dbReference type="EMBL" id="JAKUCV010002569">
    <property type="protein sequence ID" value="KAJ4842168.1"/>
    <property type="molecule type" value="Genomic_DNA"/>
</dbReference>
<evidence type="ECO:0000313" key="3">
    <source>
        <dbReference type="Proteomes" id="UP001141552"/>
    </source>
</evidence>
<dbReference type="PANTHER" id="PTHR31066:SF66">
    <property type="entry name" value="PB1 DOMAIN-CONTAINING PROTEIN"/>
    <property type="match status" value="1"/>
</dbReference>
<gene>
    <name evidence="2" type="ORF">Tsubulata_023917</name>
</gene>
<dbReference type="Pfam" id="PF00564">
    <property type="entry name" value="PB1"/>
    <property type="match status" value="1"/>
</dbReference>
<dbReference type="AlphaFoldDB" id="A0A9Q0G2U1"/>
<dbReference type="InterPro" id="IPR000270">
    <property type="entry name" value="PB1_dom"/>
</dbReference>
<evidence type="ECO:0000313" key="2">
    <source>
        <dbReference type="EMBL" id="KAJ4842168.1"/>
    </source>
</evidence>